<organism evidence="1 2">
    <name type="scientific">Paraglomus occultum</name>
    <dbReference type="NCBI Taxonomy" id="144539"/>
    <lineage>
        <taxon>Eukaryota</taxon>
        <taxon>Fungi</taxon>
        <taxon>Fungi incertae sedis</taxon>
        <taxon>Mucoromycota</taxon>
        <taxon>Glomeromycotina</taxon>
        <taxon>Glomeromycetes</taxon>
        <taxon>Paraglomerales</taxon>
        <taxon>Paraglomeraceae</taxon>
        <taxon>Paraglomus</taxon>
    </lineage>
</organism>
<dbReference type="Proteomes" id="UP000789572">
    <property type="component" value="Unassembled WGS sequence"/>
</dbReference>
<reference evidence="1" key="1">
    <citation type="submission" date="2021-06" db="EMBL/GenBank/DDBJ databases">
        <authorList>
            <person name="Kallberg Y."/>
            <person name="Tangrot J."/>
            <person name="Rosling A."/>
        </authorList>
    </citation>
    <scope>NUCLEOTIDE SEQUENCE</scope>
    <source>
        <strain evidence="1">IA702</strain>
    </source>
</reference>
<comment type="caution">
    <text evidence="1">The sequence shown here is derived from an EMBL/GenBank/DDBJ whole genome shotgun (WGS) entry which is preliminary data.</text>
</comment>
<keyword evidence="2" id="KW-1185">Reference proteome</keyword>
<proteinExistence type="predicted"/>
<name>A0A9N8ZPG4_9GLOM</name>
<evidence type="ECO:0000313" key="2">
    <source>
        <dbReference type="Proteomes" id="UP000789572"/>
    </source>
</evidence>
<protein>
    <submittedName>
        <fullName evidence="1">5917_t:CDS:1</fullName>
    </submittedName>
</protein>
<dbReference type="AlphaFoldDB" id="A0A9N8ZPG4"/>
<evidence type="ECO:0000313" key="1">
    <source>
        <dbReference type="EMBL" id="CAG8502813.1"/>
    </source>
</evidence>
<accession>A0A9N8ZPG4</accession>
<gene>
    <name evidence="1" type="ORF">POCULU_LOCUS2661</name>
</gene>
<sequence length="121" mass="13370">MARGLKRVGGTVRHNDYGLDIFMPSFGVYILLPFYQGRTDTHQHSEKPNLFQKAKASCADRPSENVGANKLGGSKTVALKSDISQAVSSNVFVDQKESDCEVEKLNKERHLITPPAKPKNL</sequence>
<dbReference type="EMBL" id="CAJVPJ010000258">
    <property type="protein sequence ID" value="CAG8502813.1"/>
    <property type="molecule type" value="Genomic_DNA"/>
</dbReference>